<evidence type="ECO:0000256" key="1">
    <source>
        <dbReference type="SAM" id="Coils"/>
    </source>
</evidence>
<feature type="non-terminal residue" evidence="2">
    <location>
        <position position="1"/>
    </location>
</feature>
<gene>
    <name evidence="2" type="ORF">JG688_00017451</name>
</gene>
<reference evidence="2" key="1">
    <citation type="submission" date="2021-01" db="EMBL/GenBank/DDBJ databases">
        <title>Phytophthora aleatoria, a newly-described species from Pinus radiata is distinct from Phytophthora cactorum isolates based on comparative genomics.</title>
        <authorList>
            <person name="Mcdougal R."/>
            <person name="Panda P."/>
            <person name="Williams N."/>
            <person name="Studholme D.J."/>
        </authorList>
    </citation>
    <scope>NUCLEOTIDE SEQUENCE</scope>
    <source>
        <strain evidence="2">NZFS 4037</strain>
    </source>
</reference>
<evidence type="ECO:0000313" key="2">
    <source>
        <dbReference type="EMBL" id="KAG6943753.1"/>
    </source>
</evidence>
<dbReference type="AlphaFoldDB" id="A0A8J5MC61"/>
<evidence type="ECO:0000313" key="3">
    <source>
        <dbReference type="Proteomes" id="UP000709295"/>
    </source>
</evidence>
<sequence length="225" mass="25573">MAERGHREHSVIKEPNNLTIDERLQSGRRMDTDGEVTSEVGRTVQLRTTKKMQFELIHCSTEVLDAGNIKVEGSTSFPSAPARFYRYAIALKDSKLSIWMEDRKSKKQYKGDLDKKDYVTADNAITGASAEDYLQRELTTGGSGILKLKLLLKLRVLDSAWEAKFEFLLDPVSVERIDIVEAKLRDQEEELMKIDALESKLREQQEKLDILEVAETTSTSLAEFT</sequence>
<organism evidence="2 3">
    <name type="scientific">Phytophthora aleatoria</name>
    <dbReference type="NCBI Taxonomy" id="2496075"/>
    <lineage>
        <taxon>Eukaryota</taxon>
        <taxon>Sar</taxon>
        <taxon>Stramenopiles</taxon>
        <taxon>Oomycota</taxon>
        <taxon>Peronosporomycetes</taxon>
        <taxon>Peronosporales</taxon>
        <taxon>Peronosporaceae</taxon>
        <taxon>Phytophthora</taxon>
    </lineage>
</organism>
<keyword evidence="1" id="KW-0175">Coiled coil</keyword>
<feature type="coiled-coil region" evidence="1">
    <location>
        <begin position="177"/>
        <end position="214"/>
    </location>
</feature>
<protein>
    <submittedName>
        <fullName evidence="2">Uncharacterized protein</fullName>
    </submittedName>
</protein>
<name>A0A8J5MC61_9STRA</name>
<dbReference type="Proteomes" id="UP000709295">
    <property type="component" value="Unassembled WGS sequence"/>
</dbReference>
<proteinExistence type="predicted"/>
<keyword evidence="3" id="KW-1185">Reference proteome</keyword>
<accession>A0A8J5MC61</accession>
<dbReference type="EMBL" id="JAENGY010002593">
    <property type="protein sequence ID" value="KAG6943753.1"/>
    <property type="molecule type" value="Genomic_DNA"/>
</dbReference>
<comment type="caution">
    <text evidence="2">The sequence shown here is derived from an EMBL/GenBank/DDBJ whole genome shotgun (WGS) entry which is preliminary data.</text>
</comment>